<gene>
    <name evidence="2" type="ORF">WMY93_012836</name>
</gene>
<comment type="caution">
    <text evidence="2">The sequence shown here is derived from an EMBL/GenBank/DDBJ whole genome shotgun (WGS) entry which is preliminary data.</text>
</comment>
<dbReference type="EMBL" id="JBBPFD010000009">
    <property type="protein sequence ID" value="KAK7912625.1"/>
    <property type="molecule type" value="Genomic_DNA"/>
</dbReference>
<protein>
    <submittedName>
        <fullName evidence="2">Uncharacterized protein</fullName>
    </submittedName>
</protein>
<dbReference type="Proteomes" id="UP001460270">
    <property type="component" value="Unassembled WGS sequence"/>
</dbReference>
<organism evidence="2 3">
    <name type="scientific">Mugilogobius chulae</name>
    <name type="common">yellowstripe goby</name>
    <dbReference type="NCBI Taxonomy" id="88201"/>
    <lineage>
        <taxon>Eukaryota</taxon>
        <taxon>Metazoa</taxon>
        <taxon>Chordata</taxon>
        <taxon>Craniata</taxon>
        <taxon>Vertebrata</taxon>
        <taxon>Euteleostomi</taxon>
        <taxon>Actinopterygii</taxon>
        <taxon>Neopterygii</taxon>
        <taxon>Teleostei</taxon>
        <taxon>Neoteleostei</taxon>
        <taxon>Acanthomorphata</taxon>
        <taxon>Gobiaria</taxon>
        <taxon>Gobiiformes</taxon>
        <taxon>Gobioidei</taxon>
        <taxon>Gobiidae</taxon>
        <taxon>Gobionellinae</taxon>
        <taxon>Mugilogobius</taxon>
    </lineage>
</organism>
<dbReference type="AlphaFoldDB" id="A0AAW0P225"/>
<evidence type="ECO:0000256" key="1">
    <source>
        <dbReference type="SAM" id="MobiDB-lite"/>
    </source>
</evidence>
<accession>A0AAW0P225</accession>
<sequence>MSTFAPESSEPASGSDSCVVVSSQTKTMSVQSCSEAFPFLCYRDNLVLLEEKMSWDQALEACGNISSKHRDKDGTLYRGRSVERTKDPRHTGAQSLRSPQSPTKALKHTEPLSEVMSNKTTQTTRNALTTSQHNLLVPPDPTWSHLIPPGPSGTTWSHLIPPGTTWYHPVSPGLTCRCGL</sequence>
<feature type="region of interest" description="Disordered" evidence="1">
    <location>
        <begin position="66"/>
        <end position="110"/>
    </location>
</feature>
<keyword evidence="3" id="KW-1185">Reference proteome</keyword>
<evidence type="ECO:0000313" key="2">
    <source>
        <dbReference type="EMBL" id="KAK7912625.1"/>
    </source>
</evidence>
<feature type="compositionally biased region" description="Basic and acidic residues" evidence="1">
    <location>
        <begin position="68"/>
        <end position="90"/>
    </location>
</feature>
<evidence type="ECO:0000313" key="3">
    <source>
        <dbReference type="Proteomes" id="UP001460270"/>
    </source>
</evidence>
<reference evidence="3" key="1">
    <citation type="submission" date="2024-04" db="EMBL/GenBank/DDBJ databases">
        <title>Salinicola lusitanus LLJ914,a marine bacterium isolated from the Okinawa Trough.</title>
        <authorList>
            <person name="Li J."/>
        </authorList>
    </citation>
    <scope>NUCLEOTIDE SEQUENCE [LARGE SCALE GENOMIC DNA]</scope>
</reference>
<feature type="compositionally biased region" description="Polar residues" evidence="1">
    <location>
        <begin position="92"/>
        <end position="103"/>
    </location>
</feature>
<name>A0AAW0P225_9GOBI</name>
<proteinExistence type="predicted"/>